<evidence type="ECO:0008006" key="3">
    <source>
        <dbReference type="Google" id="ProtNLM"/>
    </source>
</evidence>
<sequence length="121" mass="13543">MNRLVIFTTVLLFIACRETQDASPASIAKTVAESFYQGDDETLKKHTTPEGFANYSNLMKMFAKPKGSEAYFKVLDESVEGDVAWVKYSTSYDKTPGVFKLVKVDGVWKATARKADEEVPF</sequence>
<gene>
    <name evidence="1" type="ORF">ACFQZJ_13490</name>
</gene>
<proteinExistence type="predicted"/>
<protein>
    <recommendedName>
        <fullName evidence="3">DUF4878 domain-containing protein</fullName>
    </recommendedName>
</protein>
<evidence type="ECO:0000313" key="1">
    <source>
        <dbReference type="EMBL" id="MFD0798480.1"/>
    </source>
</evidence>
<comment type="caution">
    <text evidence="1">The sequence shown here is derived from an EMBL/GenBank/DDBJ whole genome shotgun (WGS) entry which is preliminary data.</text>
</comment>
<dbReference type="EMBL" id="JBHTHY010000011">
    <property type="protein sequence ID" value="MFD0798480.1"/>
    <property type="molecule type" value="Genomic_DNA"/>
</dbReference>
<accession>A0ABW3B5X1</accession>
<dbReference type="Proteomes" id="UP001597012">
    <property type="component" value="Unassembled WGS sequence"/>
</dbReference>
<reference evidence="2" key="1">
    <citation type="journal article" date="2019" name="Int. J. Syst. Evol. Microbiol.">
        <title>The Global Catalogue of Microorganisms (GCM) 10K type strain sequencing project: providing services to taxonomists for standard genome sequencing and annotation.</title>
        <authorList>
            <consortium name="The Broad Institute Genomics Platform"/>
            <consortium name="The Broad Institute Genome Sequencing Center for Infectious Disease"/>
            <person name="Wu L."/>
            <person name="Ma J."/>
        </authorList>
    </citation>
    <scope>NUCLEOTIDE SEQUENCE [LARGE SCALE GENOMIC DNA]</scope>
    <source>
        <strain evidence="2">CCUG 61948</strain>
    </source>
</reference>
<evidence type="ECO:0000313" key="2">
    <source>
        <dbReference type="Proteomes" id="UP001597012"/>
    </source>
</evidence>
<dbReference type="PROSITE" id="PS51257">
    <property type="entry name" value="PROKAR_LIPOPROTEIN"/>
    <property type="match status" value="1"/>
</dbReference>
<name>A0ABW3B5X1_9FLAO</name>
<dbReference type="RefSeq" id="WP_379935237.1">
    <property type="nucleotide sequence ID" value="NZ_JBHTHY010000011.1"/>
</dbReference>
<organism evidence="1 2">
    <name type="scientific">Maribacter chungangensis</name>
    <dbReference type="NCBI Taxonomy" id="1069117"/>
    <lineage>
        <taxon>Bacteria</taxon>
        <taxon>Pseudomonadati</taxon>
        <taxon>Bacteroidota</taxon>
        <taxon>Flavobacteriia</taxon>
        <taxon>Flavobacteriales</taxon>
        <taxon>Flavobacteriaceae</taxon>
        <taxon>Maribacter</taxon>
    </lineage>
</organism>
<keyword evidence="2" id="KW-1185">Reference proteome</keyword>